<feature type="compositionally biased region" description="Basic and acidic residues" evidence="1">
    <location>
        <begin position="158"/>
        <end position="202"/>
    </location>
</feature>
<name>A0A392PY23_9FABA</name>
<feature type="non-terminal residue" evidence="2">
    <location>
        <position position="202"/>
    </location>
</feature>
<evidence type="ECO:0000313" key="3">
    <source>
        <dbReference type="Proteomes" id="UP000265520"/>
    </source>
</evidence>
<keyword evidence="3" id="KW-1185">Reference proteome</keyword>
<dbReference type="Proteomes" id="UP000265520">
    <property type="component" value="Unassembled WGS sequence"/>
</dbReference>
<organism evidence="2 3">
    <name type="scientific">Trifolium medium</name>
    <dbReference type="NCBI Taxonomy" id="97028"/>
    <lineage>
        <taxon>Eukaryota</taxon>
        <taxon>Viridiplantae</taxon>
        <taxon>Streptophyta</taxon>
        <taxon>Embryophyta</taxon>
        <taxon>Tracheophyta</taxon>
        <taxon>Spermatophyta</taxon>
        <taxon>Magnoliopsida</taxon>
        <taxon>eudicotyledons</taxon>
        <taxon>Gunneridae</taxon>
        <taxon>Pentapetalae</taxon>
        <taxon>rosids</taxon>
        <taxon>fabids</taxon>
        <taxon>Fabales</taxon>
        <taxon>Fabaceae</taxon>
        <taxon>Papilionoideae</taxon>
        <taxon>50 kb inversion clade</taxon>
        <taxon>NPAAA clade</taxon>
        <taxon>Hologalegina</taxon>
        <taxon>IRL clade</taxon>
        <taxon>Trifolieae</taxon>
        <taxon>Trifolium</taxon>
    </lineage>
</organism>
<reference evidence="2 3" key="1">
    <citation type="journal article" date="2018" name="Front. Plant Sci.">
        <title>Red Clover (Trifolium pratense) and Zigzag Clover (T. medium) - A Picture of Genomic Similarities and Differences.</title>
        <authorList>
            <person name="Dluhosova J."/>
            <person name="Istvanek J."/>
            <person name="Nedelnik J."/>
            <person name="Repkova J."/>
        </authorList>
    </citation>
    <scope>NUCLEOTIDE SEQUENCE [LARGE SCALE GENOMIC DNA]</scope>
    <source>
        <strain evidence="3">cv. 10/8</strain>
        <tissue evidence="2">Leaf</tissue>
    </source>
</reference>
<protein>
    <submittedName>
        <fullName evidence="2">Uncharacterized protein</fullName>
    </submittedName>
</protein>
<evidence type="ECO:0000256" key="1">
    <source>
        <dbReference type="SAM" id="MobiDB-lite"/>
    </source>
</evidence>
<accession>A0A392PY23</accession>
<feature type="non-terminal residue" evidence="2">
    <location>
        <position position="1"/>
    </location>
</feature>
<comment type="caution">
    <text evidence="2">The sequence shown here is derived from an EMBL/GenBank/DDBJ whole genome shotgun (WGS) entry which is preliminary data.</text>
</comment>
<proteinExistence type="predicted"/>
<sequence length="202" mass="23386">IVLFKVLISNLIPRSGGTDTISWEHQYLMYFLQKEKKINLVDLLFGYLCQATKLVQIFRKVYPELLEEERAKKVDAGFLTKKHLKKQVVKPKNPLQTKYEEHFFYDGFPVISEADDEEVIQNFLEDFTKSTGIVVSRSMVPPAPNMDLYKPKKRKRIEKTSGEQGPKKKEMKKEGVTTSEKQKDDTVGKEKVVAEEGKKKDK</sequence>
<dbReference type="AlphaFoldDB" id="A0A392PY23"/>
<feature type="region of interest" description="Disordered" evidence="1">
    <location>
        <begin position="138"/>
        <end position="202"/>
    </location>
</feature>
<dbReference type="EMBL" id="LXQA010103270">
    <property type="protein sequence ID" value="MCI16971.1"/>
    <property type="molecule type" value="Genomic_DNA"/>
</dbReference>
<evidence type="ECO:0000313" key="2">
    <source>
        <dbReference type="EMBL" id="MCI16971.1"/>
    </source>
</evidence>